<feature type="compositionally biased region" description="Basic and acidic residues" evidence="2">
    <location>
        <begin position="331"/>
        <end position="346"/>
    </location>
</feature>
<dbReference type="InterPro" id="IPR052989">
    <property type="entry name" value="Mg-chelatase_DI-like"/>
</dbReference>
<accession>A0A971M625</accession>
<evidence type="ECO:0000313" key="5">
    <source>
        <dbReference type="Proteomes" id="UP000777265"/>
    </source>
</evidence>
<proteinExistence type="inferred from homology"/>
<dbReference type="PANTHER" id="PTHR35023">
    <property type="entry name" value="CHELATASE-RELATED"/>
    <property type="match status" value="1"/>
</dbReference>
<dbReference type="SUPFAM" id="SSF53300">
    <property type="entry name" value="vWA-like"/>
    <property type="match status" value="1"/>
</dbReference>
<dbReference type="SMART" id="SM00327">
    <property type="entry name" value="VWA"/>
    <property type="match status" value="1"/>
</dbReference>
<dbReference type="InterPro" id="IPR041628">
    <property type="entry name" value="ChlI/MoxR_AAA_lid"/>
</dbReference>
<dbReference type="InterPro" id="IPR041702">
    <property type="entry name" value="BchD/ChlD_VWA"/>
</dbReference>
<dbReference type="InterPro" id="IPR036465">
    <property type="entry name" value="vWFA_dom_sf"/>
</dbReference>
<sequence>MNFCDFVGHDDGKLALILNAIDPRCGGVLFAGERGSGKSTLARLFRDLLPDGLPFVEVPLNVTEESLLGVIDMEETIRRGKKILQPGILGRSDSGVIHVDNINLLPPSVVSLIFETQDRGIHIVEREGFAVSRRVRFITVATMDPEGGAFSHHFLDRFGMSVLWRATPTREERMEIAQKAASFPAGKHAGDRGQLEKLGLRIVKSRQLLDKVSVSPVIESYIVNRCIAMESEGHRGELFLLYGARAYAAFCSAEAVTEEHVEHVLPLVLGHRARLGEEMEEDRARNKQEGDREAPHEQREHGGHEESHGDEPSDENLNHGEETSPGGENQAPREMREREPSRREQVFETGATFEVRRIILGKDRIKRAVSGRRTKTVSQGKSGRYVRSRYGRNNRDIAIDATLRAAAPFQRMRGRNEGEAIIIRPEDLRFKERERKMGHLVLFLVDGSGSMGARRRMTETKGAIQSLLLDCYQKRDKVSMIVFRRDRAEVVLPPTSSFERAAKRLREIPVGGKTPLSAGLIEAYKLVKQMKMQRPNTRCLVVLVTDGKANQGLTGSPINEELAKISVLLAGITTTDYIVVDTEDKQNLMKMDLAPQLACQLRATYYLLPDLRSEYLTGMVQKAKNPVSHHLHAIDAPFRL</sequence>
<dbReference type="EMBL" id="JAAYEE010000212">
    <property type="protein sequence ID" value="NLW36097.1"/>
    <property type="molecule type" value="Genomic_DNA"/>
</dbReference>
<reference evidence="4" key="1">
    <citation type="journal article" date="2020" name="Biotechnol. Biofuels">
        <title>New insights from the biogas microbiome by comprehensive genome-resolved metagenomics of nearly 1600 species originating from multiple anaerobic digesters.</title>
        <authorList>
            <person name="Campanaro S."/>
            <person name="Treu L."/>
            <person name="Rodriguez-R L.M."/>
            <person name="Kovalovszki A."/>
            <person name="Ziels R.M."/>
            <person name="Maus I."/>
            <person name="Zhu X."/>
            <person name="Kougias P.G."/>
            <person name="Basile A."/>
            <person name="Luo G."/>
            <person name="Schluter A."/>
            <person name="Konstantinidis K.T."/>
            <person name="Angelidaki I."/>
        </authorList>
    </citation>
    <scope>NUCLEOTIDE SEQUENCE</scope>
    <source>
        <strain evidence="4">AS06rmzACSIP_7</strain>
    </source>
</reference>
<protein>
    <submittedName>
        <fullName evidence="4">VWA domain-containing protein</fullName>
    </submittedName>
</protein>
<evidence type="ECO:0000256" key="1">
    <source>
        <dbReference type="ARBA" id="ARBA00005799"/>
    </source>
</evidence>
<dbReference type="Gene3D" id="3.40.50.300">
    <property type="entry name" value="P-loop containing nucleotide triphosphate hydrolases"/>
    <property type="match status" value="1"/>
</dbReference>
<feature type="region of interest" description="Disordered" evidence="2">
    <location>
        <begin position="278"/>
        <end position="348"/>
    </location>
</feature>
<dbReference type="InterPro" id="IPR002035">
    <property type="entry name" value="VWF_A"/>
</dbReference>
<dbReference type="CDD" id="cd01451">
    <property type="entry name" value="vWA_Magnesium_chelatase"/>
    <property type="match status" value="1"/>
</dbReference>
<comment type="similarity">
    <text evidence="1">Belongs to the Mg-chelatase subunits D/I family.</text>
</comment>
<dbReference type="Pfam" id="PF17863">
    <property type="entry name" value="AAA_lid_2"/>
    <property type="match status" value="1"/>
</dbReference>
<dbReference type="GO" id="GO:0005524">
    <property type="term" value="F:ATP binding"/>
    <property type="evidence" value="ECO:0007669"/>
    <property type="project" value="InterPro"/>
</dbReference>
<dbReference type="Proteomes" id="UP000777265">
    <property type="component" value="Unassembled WGS sequence"/>
</dbReference>
<dbReference type="Pfam" id="PF07728">
    <property type="entry name" value="AAA_5"/>
    <property type="match status" value="1"/>
</dbReference>
<dbReference type="Gene3D" id="3.40.50.410">
    <property type="entry name" value="von Willebrand factor, type A domain"/>
    <property type="match status" value="1"/>
</dbReference>
<evidence type="ECO:0000313" key="4">
    <source>
        <dbReference type="EMBL" id="NLW36097.1"/>
    </source>
</evidence>
<evidence type="ECO:0000259" key="3">
    <source>
        <dbReference type="PROSITE" id="PS50234"/>
    </source>
</evidence>
<dbReference type="Gene3D" id="1.10.8.80">
    <property type="entry name" value="Magnesium chelatase subunit I, C-Terminal domain"/>
    <property type="match status" value="1"/>
</dbReference>
<dbReference type="AlphaFoldDB" id="A0A971M625"/>
<dbReference type="Pfam" id="PF13519">
    <property type="entry name" value="VWA_2"/>
    <property type="match status" value="1"/>
</dbReference>
<organism evidence="4 5">
    <name type="scientific">Syntrophorhabdus aromaticivorans</name>
    <dbReference type="NCBI Taxonomy" id="328301"/>
    <lineage>
        <taxon>Bacteria</taxon>
        <taxon>Pseudomonadati</taxon>
        <taxon>Thermodesulfobacteriota</taxon>
        <taxon>Syntrophorhabdia</taxon>
        <taxon>Syntrophorhabdales</taxon>
        <taxon>Syntrophorhabdaceae</taxon>
        <taxon>Syntrophorhabdus</taxon>
    </lineage>
</organism>
<dbReference type="CDD" id="cd00009">
    <property type="entry name" value="AAA"/>
    <property type="match status" value="1"/>
</dbReference>
<dbReference type="InterPro" id="IPR011704">
    <property type="entry name" value="ATPase_dyneun-rel_AAA"/>
</dbReference>
<dbReference type="GO" id="GO:0016887">
    <property type="term" value="F:ATP hydrolysis activity"/>
    <property type="evidence" value="ECO:0007669"/>
    <property type="project" value="InterPro"/>
</dbReference>
<reference evidence="4" key="2">
    <citation type="submission" date="2020-01" db="EMBL/GenBank/DDBJ databases">
        <authorList>
            <person name="Campanaro S."/>
        </authorList>
    </citation>
    <scope>NUCLEOTIDE SEQUENCE</scope>
    <source>
        <strain evidence="4">AS06rmzACSIP_7</strain>
    </source>
</reference>
<feature type="domain" description="VWFA" evidence="3">
    <location>
        <begin position="440"/>
        <end position="623"/>
    </location>
</feature>
<gene>
    <name evidence="4" type="ORF">GXY80_11560</name>
</gene>
<feature type="compositionally biased region" description="Basic and acidic residues" evidence="2">
    <location>
        <begin position="278"/>
        <end position="322"/>
    </location>
</feature>
<dbReference type="PROSITE" id="PS50234">
    <property type="entry name" value="VWFA"/>
    <property type="match status" value="1"/>
</dbReference>
<dbReference type="InterPro" id="IPR027417">
    <property type="entry name" value="P-loop_NTPase"/>
</dbReference>
<dbReference type="PANTHER" id="PTHR35023:SF1">
    <property type="entry name" value="MG-PROTOPORPHYRIN IX CHELATASE"/>
    <property type="match status" value="1"/>
</dbReference>
<dbReference type="SUPFAM" id="SSF52540">
    <property type="entry name" value="P-loop containing nucleoside triphosphate hydrolases"/>
    <property type="match status" value="1"/>
</dbReference>
<comment type="caution">
    <text evidence="4">The sequence shown here is derived from an EMBL/GenBank/DDBJ whole genome shotgun (WGS) entry which is preliminary data.</text>
</comment>
<name>A0A971M625_9BACT</name>
<evidence type="ECO:0000256" key="2">
    <source>
        <dbReference type="SAM" id="MobiDB-lite"/>
    </source>
</evidence>